<dbReference type="Proteomes" id="UP000242474">
    <property type="component" value="Unassembled WGS sequence"/>
</dbReference>
<gene>
    <name evidence="1" type="ORF">COEREDRAFT_89479</name>
</gene>
<proteinExistence type="predicted"/>
<dbReference type="EMBL" id="KZ303533">
    <property type="protein sequence ID" value="PIA13544.1"/>
    <property type="molecule type" value="Genomic_DNA"/>
</dbReference>
<keyword evidence="2" id="KW-1185">Reference proteome</keyword>
<protein>
    <submittedName>
        <fullName evidence="1">Uncharacterized protein</fullName>
    </submittedName>
</protein>
<dbReference type="AlphaFoldDB" id="A0A2G5B3G7"/>
<sequence>MASSASRTKFILNGRTAKLVFYIQDENFFKDCSKAVEHFSDLLKIPIRYKVLNEPKTVNIIPHNRGSLSHKQMISALEMLEGNDVFVIEDIEKQRKNIDKAYKPEKIIFSAKNNSTAEFQRTESGTDKNTNDLLQKFKGTENNYNKYAGSVISLCVALIDKFKEKEIMFVTEFNSEENGQEKFPK</sequence>
<evidence type="ECO:0000313" key="1">
    <source>
        <dbReference type="EMBL" id="PIA13544.1"/>
    </source>
</evidence>
<name>A0A2G5B3G7_COERN</name>
<reference evidence="1 2" key="1">
    <citation type="journal article" date="2015" name="Genome Biol. Evol.">
        <title>Phylogenomic analyses indicate that early fungi evolved digesting cell walls of algal ancestors of land plants.</title>
        <authorList>
            <person name="Chang Y."/>
            <person name="Wang S."/>
            <person name="Sekimoto S."/>
            <person name="Aerts A.L."/>
            <person name="Choi C."/>
            <person name="Clum A."/>
            <person name="LaButti K.M."/>
            <person name="Lindquist E.A."/>
            <person name="Yee Ngan C."/>
            <person name="Ohm R.A."/>
            <person name="Salamov A.A."/>
            <person name="Grigoriev I.V."/>
            <person name="Spatafora J.W."/>
            <person name="Berbee M.L."/>
        </authorList>
    </citation>
    <scope>NUCLEOTIDE SEQUENCE [LARGE SCALE GENOMIC DNA]</scope>
    <source>
        <strain evidence="1 2">NRRL 1564</strain>
    </source>
</reference>
<organism evidence="1 2">
    <name type="scientific">Coemansia reversa (strain ATCC 12441 / NRRL 1564)</name>
    <dbReference type="NCBI Taxonomy" id="763665"/>
    <lineage>
        <taxon>Eukaryota</taxon>
        <taxon>Fungi</taxon>
        <taxon>Fungi incertae sedis</taxon>
        <taxon>Zoopagomycota</taxon>
        <taxon>Kickxellomycotina</taxon>
        <taxon>Kickxellomycetes</taxon>
        <taxon>Kickxellales</taxon>
        <taxon>Kickxellaceae</taxon>
        <taxon>Coemansia</taxon>
    </lineage>
</organism>
<evidence type="ECO:0000313" key="2">
    <source>
        <dbReference type="Proteomes" id="UP000242474"/>
    </source>
</evidence>
<accession>A0A2G5B3G7</accession>